<dbReference type="EMBL" id="HBFW01020418">
    <property type="protein sequence ID" value="CAD8942066.1"/>
    <property type="molecule type" value="Transcribed_RNA"/>
</dbReference>
<sequence length="457" mass="52416">MKFDLGLGDGEETFLAYVQPNVTAFYNGEPPAHKPVVPKHNGLAGVFVNMGNQPLSVFWEPYRGGTGSLIDHLAPFGAGGTASFPGHLFYLTPRHDPNNILIRFTVGKAPDNLHVYDPYHVEGDEAKTESNLAVLSEQDRANYMLMRKTYLFGLEYKKFTGRSYLVNYPRARPSHHMWRAEYFGQEHWVTTRETHFAELPPPHERLRINPNPKKRILKDSDPRLLSDYRTGEPILNMTLKVLSCAPRVFEIKNFLSQVEVDHILDLAASEKLALSTTGMGDDDVETNTRRTRTSYNSWVERERSPIVDAIYRRSADLLRIDEALLRKRDAHENPELETKNTIAESLQLVHYDPDQEYTAHHDFGYSDLEKEDQSQRFATLLFYLNEGMVGGSTSFPRWLNAETFEELRVIPETGKAVLFYSQLPDGNMDDLSQHQANKVLRGEKWLINLWVWSPLYS</sequence>
<evidence type="ECO:0000256" key="3">
    <source>
        <dbReference type="ARBA" id="ARBA00022964"/>
    </source>
</evidence>
<dbReference type="InterPro" id="IPR045054">
    <property type="entry name" value="P4HA-like"/>
</dbReference>
<dbReference type="InterPro" id="IPR006620">
    <property type="entry name" value="Pro_4_hyd_alph"/>
</dbReference>
<dbReference type="PANTHER" id="PTHR10869">
    <property type="entry name" value="PROLYL 4-HYDROXYLASE ALPHA SUBUNIT"/>
    <property type="match status" value="1"/>
</dbReference>
<dbReference type="AlphaFoldDB" id="A0A7S1D985"/>
<proteinExistence type="predicted"/>
<protein>
    <recommendedName>
        <fullName evidence="6">Fe2OG dioxygenase domain-containing protein</fullName>
    </recommendedName>
</protein>
<accession>A0A7S1D985</accession>
<dbReference type="InterPro" id="IPR005123">
    <property type="entry name" value="Oxoglu/Fe-dep_dioxygenase_dom"/>
</dbReference>
<keyword evidence="2" id="KW-0479">Metal-binding</keyword>
<dbReference type="GO" id="GO:0031418">
    <property type="term" value="F:L-ascorbic acid binding"/>
    <property type="evidence" value="ECO:0007669"/>
    <property type="project" value="InterPro"/>
</dbReference>
<dbReference type="GO" id="GO:0004656">
    <property type="term" value="F:procollagen-proline 4-dioxygenase activity"/>
    <property type="evidence" value="ECO:0007669"/>
    <property type="project" value="TreeGrafter"/>
</dbReference>
<evidence type="ECO:0000256" key="5">
    <source>
        <dbReference type="ARBA" id="ARBA00023004"/>
    </source>
</evidence>
<dbReference type="Pfam" id="PF13640">
    <property type="entry name" value="2OG-FeII_Oxy_3"/>
    <property type="match status" value="1"/>
</dbReference>
<keyword evidence="5" id="KW-0408">Iron</keyword>
<dbReference type="PROSITE" id="PS51471">
    <property type="entry name" value="FE2OG_OXY"/>
    <property type="match status" value="1"/>
</dbReference>
<evidence type="ECO:0000256" key="4">
    <source>
        <dbReference type="ARBA" id="ARBA00023002"/>
    </source>
</evidence>
<keyword evidence="3" id="KW-0223">Dioxygenase</keyword>
<evidence type="ECO:0000256" key="2">
    <source>
        <dbReference type="ARBA" id="ARBA00022723"/>
    </source>
</evidence>
<name>A0A7S1D985_CYCTE</name>
<reference evidence="7" key="1">
    <citation type="submission" date="2021-01" db="EMBL/GenBank/DDBJ databases">
        <authorList>
            <person name="Corre E."/>
            <person name="Pelletier E."/>
            <person name="Niang G."/>
            <person name="Scheremetjew M."/>
            <person name="Finn R."/>
            <person name="Kale V."/>
            <person name="Holt S."/>
            <person name="Cochrane G."/>
            <person name="Meng A."/>
            <person name="Brown T."/>
            <person name="Cohen L."/>
        </authorList>
    </citation>
    <scope>NUCLEOTIDE SEQUENCE</scope>
    <source>
        <strain evidence="7">ECT3854</strain>
    </source>
</reference>
<dbReference type="GO" id="GO:0005783">
    <property type="term" value="C:endoplasmic reticulum"/>
    <property type="evidence" value="ECO:0007669"/>
    <property type="project" value="TreeGrafter"/>
</dbReference>
<evidence type="ECO:0000256" key="1">
    <source>
        <dbReference type="ARBA" id="ARBA00001961"/>
    </source>
</evidence>
<comment type="cofactor">
    <cofactor evidence="1">
        <name>L-ascorbate</name>
        <dbReference type="ChEBI" id="CHEBI:38290"/>
    </cofactor>
</comment>
<gene>
    <name evidence="7" type="ORF">CTEN0397_LOCUS13132</name>
</gene>
<keyword evidence="4" id="KW-0560">Oxidoreductase</keyword>
<dbReference type="PANTHER" id="PTHR10869:SF226">
    <property type="entry name" value="PROLYL 4-HYDROXYLASE ALPHA SUBUNIT DOMAIN-CONTAINING PROTEIN"/>
    <property type="match status" value="1"/>
</dbReference>
<evidence type="ECO:0000259" key="6">
    <source>
        <dbReference type="PROSITE" id="PS51471"/>
    </source>
</evidence>
<organism evidence="7">
    <name type="scientific">Cyclophora tenuis</name>
    <name type="common">Marine diatom</name>
    <dbReference type="NCBI Taxonomy" id="216820"/>
    <lineage>
        <taxon>Eukaryota</taxon>
        <taxon>Sar</taxon>
        <taxon>Stramenopiles</taxon>
        <taxon>Ochrophyta</taxon>
        <taxon>Bacillariophyta</taxon>
        <taxon>Fragilariophyceae</taxon>
        <taxon>Fragilariophycidae</taxon>
        <taxon>Cyclophorales</taxon>
        <taxon>Cyclophoraceae</taxon>
        <taxon>Cyclophora</taxon>
    </lineage>
</organism>
<dbReference type="InterPro" id="IPR044862">
    <property type="entry name" value="Pro_4_hyd_alph_FE2OG_OXY"/>
</dbReference>
<dbReference type="Gene3D" id="2.60.120.620">
    <property type="entry name" value="q2cbj1_9rhob like domain"/>
    <property type="match status" value="1"/>
</dbReference>
<evidence type="ECO:0000313" key="7">
    <source>
        <dbReference type="EMBL" id="CAD8942066.1"/>
    </source>
</evidence>
<feature type="domain" description="Fe2OG dioxygenase" evidence="6">
    <location>
        <begin position="342"/>
        <end position="453"/>
    </location>
</feature>
<dbReference type="SMART" id="SM00702">
    <property type="entry name" value="P4Hc"/>
    <property type="match status" value="1"/>
</dbReference>
<dbReference type="GO" id="GO:0005506">
    <property type="term" value="F:iron ion binding"/>
    <property type="evidence" value="ECO:0007669"/>
    <property type="project" value="InterPro"/>
</dbReference>